<organism evidence="2 3">
    <name type="scientific">Streptomyces rubiginosohelvolus</name>
    <dbReference type="NCBI Taxonomy" id="67362"/>
    <lineage>
        <taxon>Bacteria</taxon>
        <taxon>Bacillati</taxon>
        <taxon>Actinomycetota</taxon>
        <taxon>Actinomycetes</taxon>
        <taxon>Kitasatosporales</taxon>
        <taxon>Streptomycetaceae</taxon>
        <taxon>Streptomyces</taxon>
    </lineage>
</organism>
<dbReference type="Proteomes" id="UP001598352">
    <property type="component" value="Unassembled WGS sequence"/>
</dbReference>
<evidence type="ECO:0000313" key="3">
    <source>
        <dbReference type="Proteomes" id="UP001598352"/>
    </source>
</evidence>
<reference evidence="2 3" key="1">
    <citation type="submission" date="2024-09" db="EMBL/GenBank/DDBJ databases">
        <title>The Natural Products Discovery Center: Release of the First 8490 Sequenced Strains for Exploring Actinobacteria Biosynthetic Diversity.</title>
        <authorList>
            <person name="Kalkreuter E."/>
            <person name="Kautsar S.A."/>
            <person name="Yang D."/>
            <person name="Bader C.D."/>
            <person name="Teijaro C.N."/>
            <person name="Fluegel L."/>
            <person name="Davis C.M."/>
            <person name="Simpson J.R."/>
            <person name="Lauterbach L."/>
            <person name="Steele A.D."/>
            <person name="Gui C."/>
            <person name="Meng S."/>
            <person name="Li G."/>
            <person name="Viehrig K."/>
            <person name="Ye F."/>
            <person name="Su P."/>
            <person name="Kiefer A.F."/>
            <person name="Nichols A."/>
            <person name="Cepeda A.J."/>
            <person name="Yan W."/>
            <person name="Fan B."/>
            <person name="Jiang Y."/>
            <person name="Adhikari A."/>
            <person name="Zheng C.-J."/>
            <person name="Schuster L."/>
            <person name="Cowan T.M."/>
            <person name="Smanski M.J."/>
            <person name="Chevrette M.G."/>
            <person name="De Carvalho L.P.S."/>
            <person name="Shen B."/>
        </authorList>
    </citation>
    <scope>NUCLEOTIDE SEQUENCE [LARGE SCALE GENOMIC DNA]</scope>
    <source>
        <strain evidence="2 3">NPDC058428</strain>
    </source>
</reference>
<evidence type="ECO:0000313" key="2">
    <source>
        <dbReference type="EMBL" id="MFD4821212.1"/>
    </source>
</evidence>
<keyword evidence="3" id="KW-1185">Reference proteome</keyword>
<feature type="region of interest" description="Disordered" evidence="1">
    <location>
        <begin position="171"/>
        <end position="190"/>
    </location>
</feature>
<sequence>MKPGFERELIPRDDALHLIGALNVMKDKAHNAAHQWELLNEDGHVPATPSYTVLLQHASDAQDLSRDVLRLTAEFARSPHHATRDRSTVLKKRAWATTLSSHAPPYFAQTAEHALALLRSTNPADRQYLSNNMVHDHAAGRAYLRRTSEALRDAAEELGAHLGFQRFLAQLTRQESPPAPPPPRPGGRPR</sequence>
<gene>
    <name evidence="2" type="ORF">ACFWOQ_01390</name>
</gene>
<proteinExistence type="predicted"/>
<accession>A0ABW6EUT8</accession>
<protein>
    <submittedName>
        <fullName evidence="2">Uncharacterized protein</fullName>
    </submittedName>
</protein>
<dbReference type="RefSeq" id="WP_382760543.1">
    <property type="nucleotide sequence ID" value="NZ_JBHXKZ010000001.1"/>
</dbReference>
<dbReference type="EMBL" id="JBHXKZ010000001">
    <property type="protein sequence ID" value="MFD4821212.1"/>
    <property type="molecule type" value="Genomic_DNA"/>
</dbReference>
<evidence type="ECO:0000256" key="1">
    <source>
        <dbReference type="SAM" id="MobiDB-lite"/>
    </source>
</evidence>
<name>A0ABW6EUT8_9ACTN</name>
<comment type="caution">
    <text evidence="2">The sequence shown here is derived from an EMBL/GenBank/DDBJ whole genome shotgun (WGS) entry which is preliminary data.</text>
</comment>
<feature type="compositionally biased region" description="Pro residues" evidence="1">
    <location>
        <begin position="177"/>
        <end position="190"/>
    </location>
</feature>